<comment type="similarity">
    <text evidence="2">Belongs to the SLC29A/ENT transporter (TC 2.A.57) family.</text>
</comment>
<keyword evidence="6 7" id="KW-0472">Membrane</keyword>
<dbReference type="Pfam" id="PF01733">
    <property type="entry name" value="Nucleoside_tran"/>
    <property type="match status" value="1"/>
</dbReference>
<proteinExistence type="inferred from homology"/>
<evidence type="ECO:0000256" key="2">
    <source>
        <dbReference type="ARBA" id="ARBA00007965"/>
    </source>
</evidence>
<name>A0A914EIV4_9BILA</name>
<evidence type="ECO:0000256" key="1">
    <source>
        <dbReference type="ARBA" id="ARBA00004141"/>
    </source>
</evidence>
<dbReference type="Proteomes" id="UP000887540">
    <property type="component" value="Unplaced"/>
</dbReference>
<feature type="transmembrane region" description="Helical" evidence="7">
    <location>
        <begin position="81"/>
        <end position="107"/>
    </location>
</feature>
<evidence type="ECO:0000256" key="3">
    <source>
        <dbReference type="ARBA" id="ARBA00022448"/>
    </source>
</evidence>
<feature type="transmembrane region" description="Helical" evidence="7">
    <location>
        <begin position="144"/>
        <end position="164"/>
    </location>
</feature>
<comment type="subcellular location">
    <subcellularLocation>
        <location evidence="1">Membrane</location>
        <topology evidence="1">Multi-pass membrane protein</topology>
    </subcellularLocation>
</comment>
<feature type="transmembrane region" description="Helical" evidence="7">
    <location>
        <begin position="113"/>
        <end position="137"/>
    </location>
</feature>
<dbReference type="InterPro" id="IPR002259">
    <property type="entry name" value="Eqnu_transpt"/>
</dbReference>
<dbReference type="WBParaSite" id="ACRNAN_scaffold822.g30275.t1">
    <property type="protein sequence ID" value="ACRNAN_scaffold822.g30275.t1"/>
    <property type="gene ID" value="ACRNAN_scaffold822.g30275"/>
</dbReference>
<keyword evidence="3" id="KW-0813">Transport</keyword>
<evidence type="ECO:0000256" key="6">
    <source>
        <dbReference type="ARBA" id="ARBA00023136"/>
    </source>
</evidence>
<keyword evidence="8" id="KW-1185">Reference proteome</keyword>
<keyword evidence="5 7" id="KW-1133">Transmembrane helix</keyword>
<dbReference type="PANTHER" id="PTHR10332">
    <property type="entry name" value="EQUILIBRATIVE NUCLEOSIDE TRANSPORTER"/>
    <property type="match status" value="1"/>
</dbReference>
<organism evidence="8 9">
    <name type="scientific">Acrobeloides nanus</name>
    <dbReference type="NCBI Taxonomy" id="290746"/>
    <lineage>
        <taxon>Eukaryota</taxon>
        <taxon>Metazoa</taxon>
        <taxon>Ecdysozoa</taxon>
        <taxon>Nematoda</taxon>
        <taxon>Chromadorea</taxon>
        <taxon>Rhabditida</taxon>
        <taxon>Tylenchina</taxon>
        <taxon>Cephalobomorpha</taxon>
        <taxon>Cephaloboidea</taxon>
        <taxon>Cephalobidae</taxon>
        <taxon>Acrobeloides</taxon>
    </lineage>
</organism>
<dbReference type="GO" id="GO:0005886">
    <property type="term" value="C:plasma membrane"/>
    <property type="evidence" value="ECO:0007669"/>
    <property type="project" value="TreeGrafter"/>
</dbReference>
<accession>A0A914EIV4</accession>
<evidence type="ECO:0000256" key="5">
    <source>
        <dbReference type="ARBA" id="ARBA00022989"/>
    </source>
</evidence>
<dbReference type="PANTHER" id="PTHR10332:SF80">
    <property type="entry name" value="EQUILIBRATIVE NUCLEOSIDE TRANSPORTER 2, ISOFORM A"/>
    <property type="match status" value="1"/>
</dbReference>
<sequence length="206" mass="23216">MVNDDHLPHKGAAVESEPFIEGRMKADDLDGPPPNDHFRMVYCIILLHGIGFHMPWNMFISVASQYLDYKLVPFNGHMQEYVVNFFSYLGVFSQLPYLLLNLINLFIVVKGSLGPRIVISLLLVGAYDIFNFLFIFIETRTWTLGFFIMTVASVVVLNSANGIYQSSIYGLVADFPAHFTNAVLLGNNVCGIFVTILYIIKCMAFN</sequence>
<reference evidence="9" key="1">
    <citation type="submission" date="2022-11" db="UniProtKB">
        <authorList>
            <consortium name="WormBaseParasite"/>
        </authorList>
    </citation>
    <scope>IDENTIFICATION</scope>
</reference>
<protein>
    <submittedName>
        <fullName evidence="9">Equilibrative nucleoside transporter 3</fullName>
    </submittedName>
</protein>
<dbReference type="GO" id="GO:0005337">
    <property type="term" value="F:nucleoside transmembrane transporter activity"/>
    <property type="evidence" value="ECO:0007669"/>
    <property type="project" value="InterPro"/>
</dbReference>
<dbReference type="AlphaFoldDB" id="A0A914EIV4"/>
<feature type="transmembrane region" description="Helical" evidence="7">
    <location>
        <begin position="39"/>
        <end position="60"/>
    </location>
</feature>
<feature type="transmembrane region" description="Helical" evidence="7">
    <location>
        <begin position="179"/>
        <end position="200"/>
    </location>
</feature>
<evidence type="ECO:0000256" key="7">
    <source>
        <dbReference type="SAM" id="Phobius"/>
    </source>
</evidence>
<evidence type="ECO:0000313" key="9">
    <source>
        <dbReference type="WBParaSite" id="ACRNAN_scaffold822.g30275.t1"/>
    </source>
</evidence>
<keyword evidence="4 7" id="KW-0812">Transmembrane</keyword>
<evidence type="ECO:0000256" key="4">
    <source>
        <dbReference type="ARBA" id="ARBA00022692"/>
    </source>
</evidence>
<evidence type="ECO:0000313" key="8">
    <source>
        <dbReference type="Proteomes" id="UP000887540"/>
    </source>
</evidence>